<dbReference type="Pfam" id="PF00583">
    <property type="entry name" value="Acetyltransf_1"/>
    <property type="match status" value="1"/>
</dbReference>
<dbReference type="Gene3D" id="3.40.630.30">
    <property type="match status" value="1"/>
</dbReference>
<sequence length="330" mass="37901">MSKNVIGEHKKYTVVNAKPEHIQEICSIFNSVYKEAITENPIIPYVDMKKFLIETLPYWIEEGFVFVALLEEQVVGYMSGIPVEKFFGSAEGAFIPLYGHGTVKENRKQVYQMLYTYASDIWVKQGQRNHLLTLFCETQDSVDIWVSLGFGNHCVDAICSPDKIKIAQSISNISVVKATNDRLDHIKPLCYADHLQYYQAPSFIYTENKTEEEVMNDFSNWMCEANRHLWIAYENNEPVGYMRLAESGESFISRAPEMMNITGGYVRPDYRNKGIADLLLSHVAAWSIGNGYTLCGVDFESVNVPANNFWSRYFSPYTFSMLRKIDDRIK</sequence>
<feature type="domain" description="N-acetyltransferase" evidence="1">
    <location>
        <begin position="184"/>
        <end position="326"/>
    </location>
</feature>
<dbReference type="EMBL" id="JAGGKG010000013">
    <property type="protein sequence ID" value="MBP1906152.1"/>
    <property type="molecule type" value="Genomic_DNA"/>
</dbReference>
<organism evidence="2 3">
    <name type="scientific">Paenibacillus turicensis</name>
    <dbReference type="NCBI Taxonomy" id="160487"/>
    <lineage>
        <taxon>Bacteria</taxon>
        <taxon>Bacillati</taxon>
        <taxon>Bacillota</taxon>
        <taxon>Bacilli</taxon>
        <taxon>Bacillales</taxon>
        <taxon>Paenibacillaceae</taxon>
        <taxon>Paenibacillus</taxon>
    </lineage>
</organism>
<evidence type="ECO:0000313" key="2">
    <source>
        <dbReference type="EMBL" id="MBP1906152.1"/>
    </source>
</evidence>
<accession>A0ABS4FUA2</accession>
<comment type="caution">
    <text evidence="2">The sequence shown here is derived from an EMBL/GenBank/DDBJ whole genome shotgun (WGS) entry which is preliminary data.</text>
</comment>
<keyword evidence="3" id="KW-1185">Reference proteome</keyword>
<gene>
    <name evidence="2" type="ORF">J2Z32_002801</name>
</gene>
<dbReference type="Proteomes" id="UP001519272">
    <property type="component" value="Unassembled WGS sequence"/>
</dbReference>
<evidence type="ECO:0000313" key="3">
    <source>
        <dbReference type="Proteomes" id="UP001519272"/>
    </source>
</evidence>
<dbReference type="PROSITE" id="PS51186">
    <property type="entry name" value="GNAT"/>
    <property type="match status" value="1"/>
</dbReference>
<evidence type="ECO:0000259" key="1">
    <source>
        <dbReference type="PROSITE" id="PS51186"/>
    </source>
</evidence>
<dbReference type="InterPro" id="IPR000182">
    <property type="entry name" value="GNAT_dom"/>
</dbReference>
<protein>
    <submittedName>
        <fullName evidence="2">GNAT superfamily N-acetyltransferase/L-amino acid N-acyltransferase YncA</fullName>
    </submittedName>
</protein>
<dbReference type="InterPro" id="IPR016181">
    <property type="entry name" value="Acyl_CoA_acyltransferase"/>
</dbReference>
<name>A0ABS4FUA2_9BACL</name>
<dbReference type="CDD" id="cd04301">
    <property type="entry name" value="NAT_SF"/>
    <property type="match status" value="1"/>
</dbReference>
<dbReference type="RefSeq" id="WP_210089758.1">
    <property type="nucleotide sequence ID" value="NZ_JAGGKG010000013.1"/>
</dbReference>
<dbReference type="SUPFAM" id="SSF55729">
    <property type="entry name" value="Acyl-CoA N-acyltransferases (Nat)"/>
    <property type="match status" value="2"/>
</dbReference>
<proteinExistence type="predicted"/>
<reference evidence="2 3" key="1">
    <citation type="submission" date="2021-03" db="EMBL/GenBank/DDBJ databases">
        <title>Genomic Encyclopedia of Type Strains, Phase IV (KMG-IV): sequencing the most valuable type-strain genomes for metagenomic binning, comparative biology and taxonomic classification.</title>
        <authorList>
            <person name="Goeker M."/>
        </authorList>
    </citation>
    <scope>NUCLEOTIDE SEQUENCE [LARGE SCALE GENOMIC DNA]</scope>
    <source>
        <strain evidence="2 3">DSM 14349</strain>
    </source>
</reference>